<dbReference type="Proteomes" id="UP000031121">
    <property type="component" value="Chromosome"/>
</dbReference>
<dbReference type="EMBL" id="CP009302">
    <property type="protein sequence ID" value="AJC12048.1"/>
    <property type="molecule type" value="Genomic_DNA"/>
</dbReference>
<dbReference type="Gene3D" id="2.40.50.480">
    <property type="match status" value="1"/>
</dbReference>
<protein>
    <recommendedName>
        <fullName evidence="3">Lipoprotein</fullName>
    </recommendedName>
</protein>
<dbReference type="PROSITE" id="PS51257">
    <property type="entry name" value="PROKAR_LIPOPROTEIN"/>
    <property type="match status" value="1"/>
</dbReference>
<evidence type="ECO:0008006" key="3">
    <source>
        <dbReference type="Google" id="ProtNLM"/>
    </source>
</evidence>
<reference evidence="1 2" key="2">
    <citation type="journal article" date="2015" name="Genome Announc.">
        <title>Complete Genome Sequence of Coriobacteriaceae Strain 68-1-3, a Novel Mucus-Degrading Isolate from the Swine Intestinal Tract.</title>
        <authorList>
            <person name="Looft T."/>
            <person name="Bayles D.O."/>
            <person name="Alt D.P."/>
            <person name="Stanton T.B."/>
        </authorList>
    </citation>
    <scope>NUCLEOTIDE SEQUENCE [LARGE SCALE GENOMIC DNA]</scope>
    <source>
        <strain evidence="1 2">68-1-3</strain>
    </source>
</reference>
<gene>
    <name evidence="1" type="ORF">JI75_04570</name>
</gene>
<evidence type="ECO:0000313" key="2">
    <source>
        <dbReference type="Proteomes" id="UP000031121"/>
    </source>
</evidence>
<name>A0A0A8B5G0_9ACTN</name>
<dbReference type="AlphaFoldDB" id="A0A0A8B5G0"/>
<proteinExistence type="predicted"/>
<sequence>MDMRPRTSVGRAAVVVCILTAIALAASVLQGCSSAVTVGKSLADSLLPLPQRTVWAPCPDPDSYFDSYRDASGSGTNYVYEVNAADENGRDMTVDIILFGRKASGEGWIKIEAKGTSGLHYDSIAEDEVPQAAREALTTDFDL</sequence>
<dbReference type="SUPFAM" id="SSF159121">
    <property type="entry name" value="BC4932-like"/>
    <property type="match status" value="1"/>
</dbReference>
<accession>A0A0A8B5G0</accession>
<dbReference type="HOGENOM" id="CLU_154556_0_0_11"/>
<reference evidence="2" key="1">
    <citation type="submission" date="2014-08" db="EMBL/GenBank/DDBJ databases">
        <title>Coriobacteriaceae sp. complete genome.</title>
        <authorList>
            <person name="Looft T."/>
            <person name="Bayles D.O."/>
            <person name="Stanton T.B."/>
        </authorList>
    </citation>
    <scope>NUCLEOTIDE SEQUENCE [LARGE SCALE GENOMIC DNA]</scope>
    <source>
        <strain evidence="2">68-1-3</strain>
    </source>
</reference>
<evidence type="ECO:0000313" key="1">
    <source>
        <dbReference type="EMBL" id="AJC12048.1"/>
    </source>
</evidence>
<dbReference type="KEGG" id="cbac:JI75_04570"/>
<keyword evidence="2" id="KW-1185">Reference proteome</keyword>
<organism evidence="1 2">
    <name type="scientific">Berryella intestinalis</name>
    <dbReference type="NCBI Taxonomy" id="1531429"/>
    <lineage>
        <taxon>Bacteria</taxon>
        <taxon>Bacillati</taxon>
        <taxon>Actinomycetota</taxon>
        <taxon>Coriobacteriia</taxon>
        <taxon>Eggerthellales</taxon>
        <taxon>Eggerthellaceae</taxon>
        <taxon>Berryella</taxon>
    </lineage>
</organism>
<dbReference type="STRING" id="1531429.JI75_04570"/>
<dbReference type="InterPro" id="IPR036166">
    <property type="entry name" value="YxeA-like_sf"/>
</dbReference>